<dbReference type="OMA" id="HFPPQIN"/>
<feature type="region of interest" description="Disordered" evidence="1">
    <location>
        <begin position="90"/>
        <end position="176"/>
    </location>
</feature>
<gene>
    <name evidence="2" type="ORF">BN946_scf184753.g6</name>
</gene>
<feature type="compositionally biased region" description="Basic and acidic residues" evidence="1">
    <location>
        <begin position="127"/>
        <end position="138"/>
    </location>
</feature>
<dbReference type="OrthoDB" id="8922241at2759"/>
<accession>A0A060SSY1</accession>
<feature type="region of interest" description="Disordered" evidence="1">
    <location>
        <begin position="259"/>
        <end position="352"/>
    </location>
</feature>
<sequence>MQDGGSYYAGYPPPPRPPPPGMMMDPHYPPPPISLPTSATRSNQTNWQPAPAPPPWGPDGHPMAPPPGMYMPSYYPSPYYRHPGMPLHAHQSHFPPQINPELLSQSNGQMSGVVPPESALRNTSPGKPEDPPDARQESDGVEMAGQPSVSDARDGESMRTTQMQGSSTGGEEGPDASTLMAAVALQAVLAYQKEHELDEAASRRGSVVPESESQMQPAPEAQGSDAAVGGQGVSTNISEALHDGLQVLANASDAAADVLAQPKVEPEANGEAASDAAMTSGVSPHTQPPDPEMAGVRQFESPSDPNIDPALATASASEAHPQSMEQLVTEDGMPMLNPAELLTQESLASPPP</sequence>
<name>A0A060SSY1_PYCCI</name>
<comment type="caution">
    <text evidence="2">The sequence shown here is derived from an EMBL/GenBank/DDBJ whole genome shotgun (WGS) entry which is preliminary data.</text>
</comment>
<evidence type="ECO:0000256" key="1">
    <source>
        <dbReference type="SAM" id="MobiDB-lite"/>
    </source>
</evidence>
<feature type="compositionally biased region" description="Pro residues" evidence="1">
    <location>
        <begin position="11"/>
        <end position="34"/>
    </location>
</feature>
<dbReference type="Proteomes" id="UP000029665">
    <property type="component" value="Unassembled WGS sequence"/>
</dbReference>
<feature type="region of interest" description="Disordered" evidence="1">
    <location>
        <begin position="196"/>
        <end position="235"/>
    </location>
</feature>
<keyword evidence="3" id="KW-1185">Reference proteome</keyword>
<proteinExistence type="predicted"/>
<dbReference type="AlphaFoldDB" id="A0A060SSY1"/>
<feature type="compositionally biased region" description="Pro residues" evidence="1">
    <location>
        <begin position="50"/>
        <end position="61"/>
    </location>
</feature>
<dbReference type="STRING" id="5643.A0A060SSY1"/>
<evidence type="ECO:0000313" key="2">
    <source>
        <dbReference type="EMBL" id="CDO77256.1"/>
    </source>
</evidence>
<feature type="compositionally biased region" description="Polar residues" evidence="1">
    <location>
        <begin position="343"/>
        <end position="352"/>
    </location>
</feature>
<dbReference type="EMBL" id="CCBP010000447">
    <property type="protein sequence ID" value="CDO77256.1"/>
    <property type="molecule type" value="Genomic_DNA"/>
</dbReference>
<reference evidence="2" key="1">
    <citation type="submission" date="2014-01" db="EMBL/GenBank/DDBJ databases">
        <title>The genome of the white-rot fungus Pycnoporus cinnabarinus: a basidiomycete model with a versatile arsenal for lignocellulosic biomass breakdown.</title>
        <authorList>
            <person name="Levasseur A."/>
            <person name="Lomascolo A."/>
            <person name="Ruiz-Duenas F.J."/>
            <person name="Uzan E."/>
            <person name="Piumi F."/>
            <person name="Kues U."/>
            <person name="Ram A.F.J."/>
            <person name="Murat C."/>
            <person name="Haon M."/>
            <person name="Benoit I."/>
            <person name="Arfi Y."/>
            <person name="Chevret D."/>
            <person name="Drula E."/>
            <person name="Kwon M.J."/>
            <person name="Gouret P."/>
            <person name="Lesage-Meessen L."/>
            <person name="Lombard V."/>
            <person name="Mariette J."/>
            <person name="Noirot C."/>
            <person name="Park J."/>
            <person name="Patyshakuliyeva A."/>
            <person name="Wieneger R.A.B."/>
            <person name="Wosten H.A.B."/>
            <person name="Martin F."/>
            <person name="Coutinho P.M."/>
            <person name="de Vries R."/>
            <person name="Martinez A.T."/>
            <person name="Klopp C."/>
            <person name="Pontarotti P."/>
            <person name="Henrissat B."/>
            <person name="Record E."/>
        </authorList>
    </citation>
    <scope>NUCLEOTIDE SEQUENCE [LARGE SCALE GENOMIC DNA]</scope>
    <source>
        <strain evidence="2">BRFM137</strain>
    </source>
</reference>
<feature type="compositionally biased region" description="Polar residues" evidence="1">
    <location>
        <begin position="35"/>
        <end position="48"/>
    </location>
</feature>
<protein>
    <submittedName>
        <fullName evidence="2">Uncharacterized protein</fullName>
    </submittedName>
</protein>
<feature type="compositionally biased region" description="Low complexity" evidence="1">
    <location>
        <begin position="1"/>
        <end position="10"/>
    </location>
</feature>
<evidence type="ECO:0000313" key="3">
    <source>
        <dbReference type="Proteomes" id="UP000029665"/>
    </source>
</evidence>
<organism evidence="2 3">
    <name type="scientific">Pycnoporus cinnabarinus</name>
    <name type="common">Cinnabar-red polypore</name>
    <name type="synonym">Trametes cinnabarina</name>
    <dbReference type="NCBI Taxonomy" id="5643"/>
    <lineage>
        <taxon>Eukaryota</taxon>
        <taxon>Fungi</taxon>
        <taxon>Dikarya</taxon>
        <taxon>Basidiomycota</taxon>
        <taxon>Agaricomycotina</taxon>
        <taxon>Agaricomycetes</taxon>
        <taxon>Polyporales</taxon>
        <taxon>Polyporaceae</taxon>
        <taxon>Trametes</taxon>
    </lineage>
</organism>
<dbReference type="HOGENOM" id="CLU_787880_0_0_1"/>
<feature type="region of interest" description="Disordered" evidence="1">
    <location>
        <begin position="1"/>
        <end position="61"/>
    </location>
</feature>